<accession>A0AAV8CFG2</accession>
<dbReference type="EMBL" id="JAMFTS010000005">
    <property type="protein sequence ID" value="KAJ4753961.1"/>
    <property type="molecule type" value="Genomic_DNA"/>
</dbReference>
<organism evidence="1 2">
    <name type="scientific">Rhynchospora pubera</name>
    <dbReference type="NCBI Taxonomy" id="906938"/>
    <lineage>
        <taxon>Eukaryota</taxon>
        <taxon>Viridiplantae</taxon>
        <taxon>Streptophyta</taxon>
        <taxon>Embryophyta</taxon>
        <taxon>Tracheophyta</taxon>
        <taxon>Spermatophyta</taxon>
        <taxon>Magnoliopsida</taxon>
        <taxon>Liliopsida</taxon>
        <taxon>Poales</taxon>
        <taxon>Cyperaceae</taxon>
        <taxon>Cyperoideae</taxon>
        <taxon>Rhynchosporeae</taxon>
        <taxon>Rhynchospora</taxon>
    </lineage>
</organism>
<dbReference type="Gene3D" id="3.40.50.1000">
    <property type="entry name" value="HAD superfamily/HAD-like"/>
    <property type="match status" value="1"/>
</dbReference>
<proteinExistence type="predicted"/>
<name>A0AAV8CFG2_9POAL</name>
<evidence type="ECO:0000313" key="1">
    <source>
        <dbReference type="EMBL" id="KAJ4753961.1"/>
    </source>
</evidence>
<evidence type="ECO:0000313" key="2">
    <source>
        <dbReference type="Proteomes" id="UP001140206"/>
    </source>
</evidence>
<dbReference type="Proteomes" id="UP001140206">
    <property type="component" value="Chromosome 5"/>
</dbReference>
<protein>
    <submittedName>
        <fullName evidence="1">Cat eye syndrome critical region protein 5</fullName>
    </submittedName>
</protein>
<dbReference type="AlphaFoldDB" id="A0AAV8CFG2"/>
<dbReference type="InterPro" id="IPR023214">
    <property type="entry name" value="HAD_sf"/>
</dbReference>
<gene>
    <name evidence="1" type="ORF">LUZ62_088366</name>
</gene>
<comment type="caution">
    <text evidence="1">The sequence shown here is derived from an EMBL/GenBank/DDBJ whole genome shotgun (WGS) entry which is preliminary data.</text>
</comment>
<sequence>MSFRFSVSAVRSRVRGQSDLFPRTYSHSPSPPPPRPRFGIAFDVDGVTIGGHAPIGGSPQAIQRLYAKDGGGVPESKRASNLSKLLGVNISPLQVLCDILRTGGLPGKEKGEQPALYFAADDLEYQAAFPAERLGMGAFRIALESIFNT</sequence>
<reference evidence="1" key="1">
    <citation type="submission" date="2022-08" db="EMBL/GenBank/DDBJ databases">
        <authorList>
            <person name="Marques A."/>
        </authorList>
    </citation>
    <scope>NUCLEOTIDE SEQUENCE</scope>
    <source>
        <strain evidence="1">RhyPub2mFocal</strain>
        <tissue evidence="1">Leaves</tissue>
    </source>
</reference>
<keyword evidence="2" id="KW-1185">Reference proteome</keyword>